<dbReference type="AlphaFoldDB" id="A0A8J2L3U1"/>
<organism evidence="1 2">
    <name type="scientific">Allacma fusca</name>
    <dbReference type="NCBI Taxonomy" id="39272"/>
    <lineage>
        <taxon>Eukaryota</taxon>
        <taxon>Metazoa</taxon>
        <taxon>Ecdysozoa</taxon>
        <taxon>Arthropoda</taxon>
        <taxon>Hexapoda</taxon>
        <taxon>Collembola</taxon>
        <taxon>Symphypleona</taxon>
        <taxon>Sminthuridae</taxon>
        <taxon>Allacma</taxon>
    </lineage>
</organism>
<evidence type="ECO:0000313" key="2">
    <source>
        <dbReference type="Proteomes" id="UP000708208"/>
    </source>
</evidence>
<keyword evidence="2" id="KW-1185">Reference proteome</keyword>
<dbReference type="EMBL" id="CAJVCH010537295">
    <property type="protein sequence ID" value="CAG7825711.1"/>
    <property type="molecule type" value="Genomic_DNA"/>
</dbReference>
<proteinExistence type="predicted"/>
<accession>A0A8J2L3U1</accession>
<name>A0A8J2L3U1_9HEXA</name>
<comment type="caution">
    <text evidence="1">The sequence shown here is derived from an EMBL/GenBank/DDBJ whole genome shotgun (WGS) entry which is preliminary data.</text>
</comment>
<gene>
    <name evidence="1" type="ORF">AFUS01_LOCUS35809</name>
</gene>
<sequence length="66" mass="7411">MLTCVYQPPLPLSKNCLLKVNRDSKKVIVSKFSEEKGGKVKVEIASNHRDTSVRVFSLSFVTSLKE</sequence>
<reference evidence="1" key="1">
    <citation type="submission" date="2021-06" db="EMBL/GenBank/DDBJ databases">
        <authorList>
            <person name="Hodson N. C."/>
            <person name="Mongue J. A."/>
            <person name="Jaron S. K."/>
        </authorList>
    </citation>
    <scope>NUCLEOTIDE SEQUENCE</scope>
</reference>
<dbReference type="Proteomes" id="UP000708208">
    <property type="component" value="Unassembled WGS sequence"/>
</dbReference>
<protein>
    <submittedName>
        <fullName evidence="1">Uncharacterized protein</fullName>
    </submittedName>
</protein>
<evidence type="ECO:0000313" key="1">
    <source>
        <dbReference type="EMBL" id="CAG7825711.1"/>
    </source>
</evidence>